<dbReference type="AlphaFoldDB" id="A8X597"/>
<dbReference type="Gene3D" id="1.20.1070.10">
    <property type="entry name" value="Rhodopsin 7-helix transmembrane proteins"/>
    <property type="match status" value="1"/>
</dbReference>
<dbReference type="EMBL" id="HE600965">
    <property type="protein sequence ID" value="CAP27796.2"/>
    <property type="molecule type" value="Genomic_DNA"/>
</dbReference>
<accession>A8X597</accession>
<evidence type="ECO:0000313" key="4">
    <source>
        <dbReference type="WormBase" id="CBG07850"/>
    </source>
</evidence>
<organism evidence="2 3">
    <name type="scientific">Caenorhabditis briggsae</name>
    <dbReference type="NCBI Taxonomy" id="6238"/>
    <lineage>
        <taxon>Eukaryota</taxon>
        <taxon>Metazoa</taxon>
        <taxon>Ecdysozoa</taxon>
        <taxon>Nematoda</taxon>
        <taxon>Chromadorea</taxon>
        <taxon>Rhabditida</taxon>
        <taxon>Rhabditina</taxon>
        <taxon>Rhabditomorpha</taxon>
        <taxon>Rhabditoidea</taxon>
        <taxon>Rhabditidae</taxon>
        <taxon>Peloderinae</taxon>
        <taxon>Caenorhabditis</taxon>
    </lineage>
</organism>
<dbReference type="InterPro" id="IPR019427">
    <property type="entry name" value="7TM_GPCR_serpentine_rcpt_Srw"/>
</dbReference>
<dbReference type="WormBase" id="CBG07850">
    <property type="protein sequence ID" value="CBP33783"/>
    <property type="gene ID" value="WBGene00029763"/>
</dbReference>
<gene>
    <name evidence="2 4" type="ORF">CBG07850</name>
    <name evidence="2" type="ORF">CBG_07850</name>
</gene>
<reference evidence="2 3" key="1">
    <citation type="journal article" date="2003" name="PLoS Biol.">
        <title>The genome sequence of Caenorhabditis briggsae: a platform for comparative genomics.</title>
        <authorList>
            <person name="Stein L.D."/>
            <person name="Bao Z."/>
            <person name="Blasiar D."/>
            <person name="Blumenthal T."/>
            <person name="Brent M.R."/>
            <person name="Chen N."/>
            <person name="Chinwalla A."/>
            <person name="Clarke L."/>
            <person name="Clee C."/>
            <person name="Coghlan A."/>
            <person name="Coulson A."/>
            <person name="D'Eustachio P."/>
            <person name="Fitch D.H."/>
            <person name="Fulton L.A."/>
            <person name="Fulton R.E."/>
            <person name="Griffiths-Jones S."/>
            <person name="Harris T.W."/>
            <person name="Hillier L.W."/>
            <person name="Kamath R."/>
            <person name="Kuwabara P.E."/>
            <person name="Mardis E.R."/>
            <person name="Marra M.A."/>
            <person name="Miner T.L."/>
            <person name="Minx P."/>
            <person name="Mullikin J.C."/>
            <person name="Plumb R.W."/>
            <person name="Rogers J."/>
            <person name="Schein J.E."/>
            <person name="Sohrmann M."/>
            <person name="Spieth J."/>
            <person name="Stajich J.E."/>
            <person name="Wei C."/>
            <person name="Willey D."/>
            <person name="Wilson R.K."/>
            <person name="Durbin R."/>
            <person name="Waterston R.H."/>
        </authorList>
    </citation>
    <scope>NUCLEOTIDE SEQUENCE [LARGE SCALE GENOMIC DNA]</scope>
    <source>
        <strain evidence="2 3">AF16</strain>
    </source>
</reference>
<name>A8X597_CAEBR</name>
<dbReference type="Pfam" id="PF10324">
    <property type="entry name" value="7TM_GPCR_Srw"/>
    <property type="match status" value="2"/>
</dbReference>
<dbReference type="KEGG" id="cbr:CBG_07850"/>
<dbReference type="PANTHER" id="PTHR22751">
    <property type="entry name" value="G-PROTEIN COUPLED RECEPTOR-RELATED"/>
    <property type="match status" value="1"/>
</dbReference>
<keyword evidence="1" id="KW-0812">Transmembrane</keyword>
<keyword evidence="3" id="KW-1185">Reference proteome</keyword>
<dbReference type="PANTHER" id="PTHR22751:SF30">
    <property type="entry name" value="G-PROTEIN COUPLED RECEPTORS FAMILY 1 PROFILE DOMAIN-CONTAINING PROTEIN"/>
    <property type="match status" value="1"/>
</dbReference>
<keyword evidence="1" id="KW-0472">Membrane</keyword>
<dbReference type="RefSeq" id="XP_045093592.1">
    <property type="nucleotide sequence ID" value="XM_045242988.1"/>
</dbReference>
<dbReference type="InParanoid" id="A8X597"/>
<sequence length="171" mass="19546">MASIRTFALKFPMKSRTATTASFGWRICFIAVLISSVISLAHFLETQVAHEDVEWECHELLSNETSSTVHFMVPSTLAEWNNFYYLKIRIALDSIFSKQEIEENFREIFLPPDVLEFLTSFTTLTHFPICLAMSTQYRSTVLGLLRFKNSFEFTVFKPATITGAVVTPVID</sequence>
<protein>
    <submittedName>
        <fullName evidence="2">Protein CBG07850</fullName>
    </submittedName>
</protein>
<reference evidence="2 3" key="2">
    <citation type="journal article" date="2011" name="PLoS Genet.">
        <title>Caenorhabditis briggsae recombinant inbred line genotypes reveal inter-strain incompatibility and the evolution of recombination.</title>
        <authorList>
            <person name="Ross J.A."/>
            <person name="Koboldt D.C."/>
            <person name="Staisch J.E."/>
            <person name="Chamberlin H.M."/>
            <person name="Gupta B.P."/>
            <person name="Miller R.D."/>
            <person name="Baird S.E."/>
            <person name="Haag E.S."/>
        </authorList>
    </citation>
    <scope>NUCLEOTIDE SEQUENCE [LARGE SCALE GENOMIC DNA]</scope>
    <source>
        <strain evidence="2 3">AF16</strain>
    </source>
</reference>
<dbReference type="HOGENOM" id="CLU_1564290_0_0_1"/>
<evidence type="ECO:0000313" key="3">
    <source>
        <dbReference type="Proteomes" id="UP000008549"/>
    </source>
</evidence>
<dbReference type="GO" id="GO:0008528">
    <property type="term" value="F:G protein-coupled peptide receptor activity"/>
    <property type="evidence" value="ECO:0007669"/>
    <property type="project" value="InterPro"/>
</dbReference>
<dbReference type="CTD" id="8573880"/>
<feature type="transmembrane region" description="Helical" evidence="1">
    <location>
        <begin position="23"/>
        <end position="44"/>
    </location>
</feature>
<evidence type="ECO:0000256" key="1">
    <source>
        <dbReference type="SAM" id="Phobius"/>
    </source>
</evidence>
<dbReference type="GeneID" id="8573880"/>
<proteinExistence type="predicted"/>
<dbReference type="Proteomes" id="UP000008549">
    <property type="component" value="Unassembled WGS sequence"/>
</dbReference>
<dbReference type="SUPFAM" id="SSF81321">
    <property type="entry name" value="Family A G protein-coupled receptor-like"/>
    <property type="match status" value="1"/>
</dbReference>
<keyword evidence="1" id="KW-1133">Transmembrane helix</keyword>
<evidence type="ECO:0000313" key="2">
    <source>
        <dbReference type="EMBL" id="CAP27796.2"/>
    </source>
</evidence>